<name>E9M5J8_9GAMA</name>
<dbReference type="GeneID" id="10192206"/>
<dbReference type="InterPro" id="IPR006882">
    <property type="entry name" value="Herpes_Orf11"/>
</dbReference>
<evidence type="ECO:0000313" key="3">
    <source>
        <dbReference type="Proteomes" id="UP000134313"/>
    </source>
</evidence>
<evidence type="ECO:0000313" key="2">
    <source>
        <dbReference type="EMBL" id="ADW24438.1"/>
    </source>
</evidence>
<dbReference type="EMBL" id="HQ698924">
    <property type="protein sequence ID" value="ADW24438.1"/>
    <property type="molecule type" value="Genomic_DNA"/>
</dbReference>
<keyword evidence="3" id="KW-1185">Reference proteome</keyword>
<dbReference type="KEGG" id="vg:10192206"/>
<proteinExistence type="predicted"/>
<dbReference type="RefSeq" id="YP_004207851.1">
    <property type="nucleotide sequence ID" value="NC_015049.1"/>
</dbReference>
<evidence type="ECO:0000313" key="4">
    <source>
        <dbReference type="Proteomes" id="UP000164320"/>
    </source>
</evidence>
<reference evidence="3 4" key="1">
    <citation type="journal article" date="2011" name="J. Virol.">
        <title>Identification and sequencing of a novel rodent gammaherpesvirus that establishes acute and latent infection in laboratory mice.</title>
        <authorList>
            <person name="Loh J."/>
            <person name="Zhao G."/>
            <person name="Nelson C.A."/>
            <person name="Coder P."/>
            <person name="Droit L."/>
            <person name="Handley S.A."/>
            <person name="Johnson L.S."/>
            <person name="Vachharajani P."/>
            <person name="Guzman H."/>
            <person name="Tesh R.B."/>
            <person name="Wang D."/>
            <person name="Fremont D.H."/>
            <person name="Virgin H.W."/>
        </authorList>
    </citation>
    <scope>NUCLEOTIDE SEQUENCE [LARGE SCALE GENOMIC DNA]</scope>
</reference>
<dbReference type="Proteomes" id="UP000134313">
    <property type="component" value="Segment"/>
</dbReference>
<evidence type="ECO:0000313" key="1">
    <source>
        <dbReference type="EMBL" id="ADW24356.1"/>
    </source>
</evidence>
<organism evidence="1 3">
    <name type="scientific">Cricetid gammaherpesvirus 2</name>
    <dbReference type="NCBI Taxonomy" id="1605972"/>
    <lineage>
        <taxon>Viruses</taxon>
        <taxon>Duplodnaviria</taxon>
        <taxon>Heunggongvirae</taxon>
        <taxon>Peploviricota</taxon>
        <taxon>Herviviricetes</taxon>
        <taxon>Herpesvirales</taxon>
        <taxon>Orthoherpesviridae</taxon>
        <taxon>Gammaherpesvirinae</taxon>
        <taxon>Rhadinovirus</taxon>
        <taxon>Rhadinovirus cricetidgamma2</taxon>
    </lineage>
</organism>
<protein>
    <submittedName>
        <fullName evidence="1">Uncharacterized protein</fullName>
    </submittedName>
</protein>
<gene>
    <name evidence="2" type="ORF">RHVP-L.11</name>
    <name evidence="1" type="ORF">RHVP.11</name>
</gene>
<dbReference type="Proteomes" id="UP000164320">
    <property type="component" value="Genome"/>
</dbReference>
<dbReference type="EMBL" id="HQ221963">
    <property type="protein sequence ID" value="ADW24356.1"/>
    <property type="molecule type" value="Genomic_DNA"/>
</dbReference>
<dbReference type="Pfam" id="PF04797">
    <property type="entry name" value="Herpes_ORF11"/>
    <property type="match status" value="1"/>
</dbReference>
<sequence length="379" mass="42129">MTSQDPWTTESDFSDTNWDYKITKFFIQLKNTIPILIEYHTESAPACPSIHQLCPTLPDIAHANGGFHTKLIVFGHPNNPVALTPILNPDLDCPLVLKVSGNTCTYIPPGNLKIIITFIKCVKMDFLNYVVGQELKTLPLPDVCNQEFSGITTCAPNLEICSPCLVNYPRENMTVATALCPFELPKQCAMRTTPHHLTSHMAGITHTEGTVRIFFYEGVPAEPNSVLVSFLPMSLISFYRNPCPGILFPDVTLDSVPLVYMGQKIRLLPLETVQLSYNNRYVTCDTGIMAIVYDHGLNEDICIAPTPWAPQKKCTITLSNKTSAVKLISPGYHLANAIFFKWSTETSKRVSLIKMLSRPTHGTVPLFQGICIDTDIPLK</sequence>
<accession>E9M5J8</accession>